<evidence type="ECO:0000256" key="1">
    <source>
        <dbReference type="SAM" id="SignalP"/>
    </source>
</evidence>
<dbReference type="Proteomes" id="UP000316621">
    <property type="component" value="Chromosome 1"/>
</dbReference>
<gene>
    <name evidence="2" type="ORF">C5167_041280</name>
</gene>
<proteinExistence type="predicted"/>
<reference evidence="2 3" key="1">
    <citation type="journal article" date="2018" name="Science">
        <title>The opium poppy genome and morphinan production.</title>
        <authorList>
            <person name="Guo L."/>
            <person name="Winzer T."/>
            <person name="Yang X."/>
            <person name="Li Y."/>
            <person name="Ning Z."/>
            <person name="He Z."/>
            <person name="Teodor R."/>
            <person name="Lu Y."/>
            <person name="Bowser T.A."/>
            <person name="Graham I.A."/>
            <person name="Ye K."/>
        </authorList>
    </citation>
    <scope>NUCLEOTIDE SEQUENCE [LARGE SCALE GENOMIC DNA]</scope>
    <source>
        <strain evidence="3">cv. HN1</strain>
        <tissue evidence="2">Leaves</tissue>
    </source>
</reference>
<feature type="signal peptide" evidence="1">
    <location>
        <begin position="1"/>
        <end position="19"/>
    </location>
</feature>
<dbReference type="AlphaFoldDB" id="A0A4Y7ILK0"/>
<accession>A0A4Y7ILK0</accession>
<evidence type="ECO:0000313" key="3">
    <source>
        <dbReference type="Proteomes" id="UP000316621"/>
    </source>
</evidence>
<organism evidence="2 3">
    <name type="scientific">Papaver somniferum</name>
    <name type="common">Opium poppy</name>
    <dbReference type="NCBI Taxonomy" id="3469"/>
    <lineage>
        <taxon>Eukaryota</taxon>
        <taxon>Viridiplantae</taxon>
        <taxon>Streptophyta</taxon>
        <taxon>Embryophyta</taxon>
        <taxon>Tracheophyta</taxon>
        <taxon>Spermatophyta</taxon>
        <taxon>Magnoliopsida</taxon>
        <taxon>Ranunculales</taxon>
        <taxon>Papaveraceae</taxon>
        <taxon>Papaveroideae</taxon>
        <taxon>Papaver</taxon>
    </lineage>
</organism>
<keyword evidence="1" id="KW-0732">Signal</keyword>
<evidence type="ECO:0000313" key="2">
    <source>
        <dbReference type="EMBL" id="RZC48328.1"/>
    </source>
</evidence>
<feature type="chain" id="PRO_5021487822" evidence="1">
    <location>
        <begin position="20"/>
        <end position="100"/>
    </location>
</feature>
<keyword evidence="3" id="KW-1185">Reference proteome</keyword>
<dbReference type="Gramene" id="RZC48328">
    <property type="protein sequence ID" value="RZC48328"/>
    <property type="gene ID" value="C5167_041280"/>
</dbReference>
<protein>
    <submittedName>
        <fullName evidence="2">Uncharacterized protein</fullName>
    </submittedName>
</protein>
<dbReference type="EMBL" id="CM010715">
    <property type="protein sequence ID" value="RZC48328.1"/>
    <property type="molecule type" value="Genomic_DNA"/>
</dbReference>
<sequence>MAAAKVSFFLGCIIASILLQSVSLNAQRKVCTGYEGFVPWNGACGGTGTYTEYQDYPDQDCSWWCLRTVFTTDNRIKCAQITYEEETGKHVCTCYTECDP</sequence>
<name>A0A4Y7ILK0_PAPSO</name>